<dbReference type="Pfam" id="PF04397">
    <property type="entry name" value="LytTR"/>
    <property type="match status" value="1"/>
</dbReference>
<feature type="domain" description="Response regulatory" evidence="2">
    <location>
        <begin position="4"/>
        <end position="115"/>
    </location>
</feature>
<dbReference type="InterPro" id="IPR007492">
    <property type="entry name" value="LytTR_DNA-bd_dom"/>
</dbReference>
<dbReference type="Gene3D" id="2.40.50.1020">
    <property type="entry name" value="LytTr DNA-binding domain"/>
    <property type="match status" value="1"/>
</dbReference>
<keyword evidence="5" id="KW-1185">Reference proteome</keyword>
<dbReference type="SUPFAM" id="SSF52172">
    <property type="entry name" value="CheY-like"/>
    <property type="match status" value="1"/>
</dbReference>
<dbReference type="EMBL" id="JAVXZY010000006">
    <property type="protein sequence ID" value="MDT9000757.1"/>
    <property type="molecule type" value="Genomic_DNA"/>
</dbReference>
<dbReference type="InterPro" id="IPR011006">
    <property type="entry name" value="CheY-like_superfamily"/>
</dbReference>
<dbReference type="Proteomes" id="UP001246372">
    <property type="component" value="Unassembled WGS sequence"/>
</dbReference>
<keyword evidence="4" id="KW-0238">DNA-binding</keyword>
<dbReference type="PANTHER" id="PTHR37299">
    <property type="entry name" value="TRANSCRIPTIONAL REGULATOR-RELATED"/>
    <property type="match status" value="1"/>
</dbReference>
<evidence type="ECO:0000259" key="2">
    <source>
        <dbReference type="PROSITE" id="PS50110"/>
    </source>
</evidence>
<dbReference type="PROSITE" id="PS50110">
    <property type="entry name" value="RESPONSE_REGULATORY"/>
    <property type="match status" value="1"/>
</dbReference>
<keyword evidence="1" id="KW-0597">Phosphoprotein</keyword>
<dbReference type="SMART" id="SM00448">
    <property type="entry name" value="REC"/>
    <property type="match status" value="1"/>
</dbReference>
<proteinExistence type="predicted"/>
<feature type="domain" description="HTH LytTR-type" evidence="3">
    <location>
        <begin position="142"/>
        <end position="244"/>
    </location>
</feature>
<feature type="modified residue" description="4-aspartylphosphate" evidence="1">
    <location>
        <position position="55"/>
    </location>
</feature>
<evidence type="ECO:0000313" key="4">
    <source>
        <dbReference type="EMBL" id="MDT9000757.1"/>
    </source>
</evidence>
<dbReference type="PANTHER" id="PTHR37299:SF1">
    <property type="entry name" value="STAGE 0 SPORULATION PROTEIN A HOMOLOG"/>
    <property type="match status" value="1"/>
</dbReference>
<dbReference type="InterPro" id="IPR046947">
    <property type="entry name" value="LytR-like"/>
</dbReference>
<gene>
    <name evidence="4" type="ORF">RQP53_15885</name>
</gene>
<dbReference type="SMART" id="SM00850">
    <property type="entry name" value="LytTR"/>
    <property type="match status" value="1"/>
</dbReference>
<name>A0ABU3PF17_9BURK</name>
<organism evidence="4 5">
    <name type="scientific">Roseateles aquae</name>
    <dbReference type="NCBI Taxonomy" id="3077235"/>
    <lineage>
        <taxon>Bacteria</taxon>
        <taxon>Pseudomonadati</taxon>
        <taxon>Pseudomonadota</taxon>
        <taxon>Betaproteobacteria</taxon>
        <taxon>Burkholderiales</taxon>
        <taxon>Sphaerotilaceae</taxon>
        <taxon>Roseateles</taxon>
    </lineage>
</organism>
<dbReference type="GO" id="GO:0003677">
    <property type="term" value="F:DNA binding"/>
    <property type="evidence" value="ECO:0007669"/>
    <property type="project" value="UniProtKB-KW"/>
</dbReference>
<accession>A0ABU3PF17</accession>
<comment type="caution">
    <text evidence="4">The sequence shown here is derived from an EMBL/GenBank/DDBJ whole genome shotgun (WGS) entry which is preliminary data.</text>
</comment>
<dbReference type="RefSeq" id="WP_315651629.1">
    <property type="nucleotide sequence ID" value="NZ_JAVXZY010000006.1"/>
</dbReference>
<dbReference type="InterPro" id="IPR001789">
    <property type="entry name" value="Sig_transdc_resp-reg_receiver"/>
</dbReference>
<reference evidence="4" key="1">
    <citation type="submission" date="2023-09" db="EMBL/GenBank/DDBJ databases">
        <title>Paucibacter sp. APW11 Genome sequencing and assembly.</title>
        <authorList>
            <person name="Kim I."/>
        </authorList>
    </citation>
    <scope>NUCLEOTIDE SEQUENCE</scope>
    <source>
        <strain evidence="4">APW11</strain>
    </source>
</reference>
<sequence>MTIKALLVDDEPLARRLLREFLRPHADIDIIGECDNGADALQALGELTPDLVFLDIQMPQLTGLEVLELSRRDHGVILTTAYDQYALKAFDLHAVDYLLKPFSQARFEQAVSQARKQLQQPQAGLQQLAAQPTLATARLERIAVRDRQQTQLIAFDQLISAEAQDDYINLHTPGRSYLKTQRLSELEAGLDPARFVRVHRSWLINLDHLRAVERGASWVLLMSDGQRVPVSRSGQERLRPLLPD</sequence>
<protein>
    <submittedName>
        <fullName evidence="4">LytTR family DNA-binding domain-containing protein</fullName>
    </submittedName>
</protein>
<evidence type="ECO:0000259" key="3">
    <source>
        <dbReference type="PROSITE" id="PS50930"/>
    </source>
</evidence>
<dbReference type="Gene3D" id="3.40.50.2300">
    <property type="match status" value="1"/>
</dbReference>
<evidence type="ECO:0000256" key="1">
    <source>
        <dbReference type="PROSITE-ProRule" id="PRU00169"/>
    </source>
</evidence>
<evidence type="ECO:0000313" key="5">
    <source>
        <dbReference type="Proteomes" id="UP001246372"/>
    </source>
</evidence>
<dbReference type="Pfam" id="PF00072">
    <property type="entry name" value="Response_reg"/>
    <property type="match status" value="1"/>
</dbReference>
<dbReference type="PROSITE" id="PS50930">
    <property type="entry name" value="HTH_LYTTR"/>
    <property type="match status" value="1"/>
</dbReference>